<dbReference type="Gene3D" id="3.50.50.60">
    <property type="entry name" value="FAD/NAD(P)-binding domain"/>
    <property type="match status" value="2"/>
</dbReference>
<comment type="catalytic activity">
    <reaction evidence="9">
        <text>dihydrourocanate + A = urocanate + AH2</text>
        <dbReference type="Rhea" id="RHEA:36059"/>
        <dbReference type="ChEBI" id="CHEBI:13193"/>
        <dbReference type="ChEBI" id="CHEBI:17499"/>
        <dbReference type="ChEBI" id="CHEBI:27247"/>
        <dbReference type="ChEBI" id="CHEBI:72991"/>
        <dbReference type="EC" id="1.3.99.33"/>
    </reaction>
</comment>
<proteinExistence type="inferred from homology"/>
<dbReference type="GO" id="GO:0033765">
    <property type="term" value="F:steroid dehydrogenase activity, acting on the CH-CH group of donors"/>
    <property type="evidence" value="ECO:0007669"/>
    <property type="project" value="UniProtKB-ARBA"/>
</dbReference>
<keyword evidence="10" id="KW-0812">Transmembrane</keyword>
<keyword evidence="7" id="KW-0274">FAD</keyword>
<dbReference type="PANTHER" id="PTHR43400">
    <property type="entry name" value="FUMARATE REDUCTASE"/>
    <property type="match status" value="1"/>
</dbReference>
<keyword evidence="10" id="KW-1133">Transmembrane helix</keyword>
<dbReference type="RefSeq" id="WP_154332455.1">
    <property type="nucleotide sequence ID" value="NZ_VTFY01000002.1"/>
</dbReference>
<dbReference type="GO" id="GO:0010181">
    <property type="term" value="F:FMN binding"/>
    <property type="evidence" value="ECO:0007669"/>
    <property type="project" value="InterPro"/>
</dbReference>
<evidence type="ECO:0000313" key="12">
    <source>
        <dbReference type="EMBL" id="MRX81551.1"/>
    </source>
</evidence>
<evidence type="ECO:0000256" key="10">
    <source>
        <dbReference type="SAM" id="Phobius"/>
    </source>
</evidence>
<comment type="caution">
    <text evidence="12">The sequence shown here is derived from an EMBL/GenBank/DDBJ whole genome shotgun (WGS) entry which is preliminary data.</text>
</comment>
<evidence type="ECO:0000256" key="8">
    <source>
        <dbReference type="ARBA" id="ARBA00023002"/>
    </source>
</evidence>
<evidence type="ECO:0000256" key="4">
    <source>
        <dbReference type="ARBA" id="ARBA00013137"/>
    </source>
</evidence>
<keyword evidence="10" id="KW-0472">Membrane</keyword>
<comment type="similarity">
    <text evidence="3">Belongs to the FAD-dependent oxidoreductase 2 family. FRD/SDH subfamily.</text>
</comment>
<dbReference type="InterPro" id="IPR036188">
    <property type="entry name" value="FAD/NAD-bd_sf"/>
</dbReference>
<dbReference type="EMBL" id="VTFY01000002">
    <property type="protein sequence ID" value="MRX81551.1"/>
    <property type="molecule type" value="Genomic_DNA"/>
</dbReference>
<dbReference type="SUPFAM" id="SSF51905">
    <property type="entry name" value="FAD/NAD(P)-binding domain"/>
    <property type="match status" value="1"/>
</dbReference>
<feature type="domain" description="FMN-binding" evidence="11">
    <location>
        <begin position="64"/>
        <end position="138"/>
    </location>
</feature>
<evidence type="ECO:0000256" key="6">
    <source>
        <dbReference type="ARBA" id="ARBA00022630"/>
    </source>
</evidence>
<keyword evidence="8" id="KW-0560">Oxidoreductase</keyword>
<evidence type="ECO:0000256" key="2">
    <source>
        <dbReference type="ARBA" id="ARBA00001974"/>
    </source>
</evidence>
<name>A0A6N7RKU3_9ACTN</name>
<evidence type="ECO:0000256" key="3">
    <source>
        <dbReference type="ARBA" id="ARBA00008040"/>
    </source>
</evidence>
<dbReference type="Gene3D" id="3.90.700.10">
    <property type="entry name" value="Succinate dehydrogenase/fumarate reductase flavoprotein, catalytic domain"/>
    <property type="match status" value="1"/>
</dbReference>
<dbReference type="AlphaFoldDB" id="A0A6N7RKU3"/>
<evidence type="ECO:0000313" key="13">
    <source>
        <dbReference type="Proteomes" id="UP000438093"/>
    </source>
</evidence>
<dbReference type="InterPro" id="IPR006311">
    <property type="entry name" value="TAT_signal"/>
</dbReference>
<evidence type="ECO:0000256" key="9">
    <source>
        <dbReference type="ARBA" id="ARBA00049922"/>
    </source>
</evidence>
<dbReference type="InterPro" id="IPR003953">
    <property type="entry name" value="FAD-dep_OxRdtase_2_FAD-bd"/>
</dbReference>
<evidence type="ECO:0000259" key="11">
    <source>
        <dbReference type="SMART" id="SM00900"/>
    </source>
</evidence>
<dbReference type="Gene3D" id="3.90.1010.20">
    <property type="match status" value="1"/>
</dbReference>
<dbReference type="EC" id="1.3.99.33" evidence="4"/>
<dbReference type="PROSITE" id="PS51318">
    <property type="entry name" value="TAT"/>
    <property type="match status" value="1"/>
</dbReference>
<comment type="cofactor">
    <cofactor evidence="1">
        <name>FMN</name>
        <dbReference type="ChEBI" id="CHEBI:58210"/>
    </cofactor>
</comment>
<feature type="transmembrane region" description="Helical" evidence="10">
    <location>
        <begin position="21"/>
        <end position="39"/>
    </location>
</feature>
<reference evidence="13" key="1">
    <citation type="submission" date="2019-08" db="EMBL/GenBank/DDBJ databases">
        <title>Arthrobacter sp. nov., isolated from plateau pika and Tibetan wild ass.</title>
        <authorList>
            <person name="Ge Y."/>
        </authorList>
    </citation>
    <scope>NUCLEOTIDE SEQUENCE [LARGE SCALE GENOMIC DNA]</scope>
    <source>
        <strain evidence="13">HF-4214</strain>
    </source>
</reference>
<dbReference type="InterPro" id="IPR050315">
    <property type="entry name" value="FAD-oxidoreductase_2"/>
</dbReference>
<protein>
    <recommendedName>
        <fullName evidence="5">Urocanate reductase</fullName>
        <ecNumber evidence="4">1.3.99.33</ecNumber>
    </recommendedName>
</protein>
<dbReference type="Pfam" id="PF04205">
    <property type="entry name" value="FMN_bind"/>
    <property type="match status" value="1"/>
</dbReference>
<dbReference type="PRINTS" id="PR00411">
    <property type="entry name" value="PNDRDTASEI"/>
</dbReference>
<accession>A0A6N7RKU3</accession>
<keyword evidence="6" id="KW-0285">Flavoprotein</keyword>
<keyword evidence="13" id="KW-1185">Reference proteome</keyword>
<comment type="cofactor">
    <cofactor evidence="2">
        <name>FAD</name>
        <dbReference type="ChEBI" id="CHEBI:57692"/>
    </cofactor>
</comment>
<evidence type="ECO:0000256" key="5">
    <source>
        <dbReference type="ARBA" id="ARBA00015872"/>
    </source>
</evidence>
<dbReference type="GO" id="GO:0016020">
    <property type="term" value="C:membrane"/>
    <property type="evidence" value="ECO:0007669"/>
    <property type="project" value="InterPro"/>
</dbReference>
<evidence type="ECO:0000256" key="7">
    <source>
        <dbReference type="ARBA" id="ARBA00022827"/>
    </source>
</evidence>
<evidence type="ECO:0000256" key="1">
    <source>
        <dbReference type="ARBA" id="ARBA00001917"/>
    </source>
</evidence>
<dbReference type="SUPFAM" id="SSF56425">
    <property type="entry name" value="Succinate dehydrogenase/fumarate reductase flavoprotein, catalytic domain"/>
    <property type="match status" value="1"/>
</dbReference>
<dbReference type="InterPro" id="IPR027477">
    <property type="entry name" value="Succ_DH/fumarate_Rdtase_cat_sf"/>
</dbReference>
<dbReference type="Proteomes" id="UP000438093">
    <property type="component" value="Unassembled WGS sequence"/>
</dbReference>
<dbReference type="InterPro" id="IPR007329">
    <property type="entry name" value="FMN-bd"/>
</dbReference>
<dbReference type="SMART" id="SM00900">
    <property type="entry name" value="FMN_bind"/>
    <property type="match status" value="1"/>
</dbReference>
<gene>
    <name evidence="12" type="ORF">GJG86_03430</name>
</gene>
<dbReference type="PANTHER" id="PTHR43400:SF7">
    <property type="entry name" value="FAD-DEPENDENT OXIDOREDUCTASE 2 FAD BINDING DOMAIN-CONTAINING PROTEIN"/>
    <property type="match status" value="1"/>
</dbReference>
<sequence length="647" mass="67633">MKHIEADGANANGGRGMSRRTFMAAAAFAGVQVAVFGLAGCAPKNAAAQAGGYTPGTYTGSADGKFDRITVETEFSDSAIVDIRIIEQRDTARIADAALDAMPARIIAAQGLGVDTVTGATLTSMGIVNAVANCVDEAGGNASKLKKIGASEPTGATETLEADVVVVGGGASGMGVAIASAQAGKRVIVLEKNSNIGGNCLVSGGYLEYLTAPESARPDMTPELHRYVEEVLNSDVAASTDPAYVEQVRAQYDAYKASGSTKLFDSQEFYALDFAATTGEGLPVDAYLPGAANISALNDWMTELGFDWQTPTHLITGYAYPRWSNPTSGVCGEGYFDFFDGVLAEGGYDVQVLLATTAQEITMDGSTVSGVVAVAEDGTTYNVSAPTVVLASGGFSGNGDLLREYNTMWPYPEGTLTTTNVNGHTGDGIVMARKLGAAVGDMGNQMMFPFNDPITFSAENVSGTFADSPIVNKQGKRFLDETADRFEMTAALMEQEDSLCFMVSDADSVYVTEASPGEDTLLRRGQLFKADTLEDLAKQMGVDSHAFVTEIERFNAFAQAGQDEDFGRYLFTDISVVDTPPFYAAPATWAAHITIGGLEADNDTFAVLDESGQPIAGLYACGEVRNGICGVSSIADGVAAGKAIFAA</sequence>
<organism evidence="12 13">
    <name type="scientific">Eggerthella guodeyinii</name>
    <dbReference type="NCBI Taxonomy" id="2690837"/>
    <lineage>
        <taxon>Bacteria</taxon>
        <taxon>Bacillati</taxon>
        <taxon>Actinomycetota</taxon>
        <taxon>Coriobacteriia</taxon>
        <taxon>Eggerthellales</taxon>
        <taxon>Eggerthellaceae</taxon>
        <taxon>Eggerthella</taxon>
    </lineage>
</organism>
<dbReference type="Pfam" id="PF00890">
    <property type="entry name" value="FAD_binding_2"/>
    <property type="match status" value="1"/>
</dbReference>